<comment type="caution">
    <text evidence="1">The sequence shown here is derived from an EMBL/GenBank/DDBJ whole genome shotgun (WGS) entry which is preliminary data.</text>
</comment>
<protein>
    <submittedName>
        <fullName evidence="1">Uncharacterized protein</fullName>
    </submittedName>
</protein>
<accession>A0A9D4N6D9</accession>
<dbReference type="AlphaFoldDB" id="A0A9D4N6D9"/>
<gene>
    <name evidence="1" type="ORF">DPMN_012124</name>
</gene>
<reference evidence="1" key="2">
    <citation type="submission" date="2020-11" db="EMBL/GenBank/DDBJ databases">
        <authorList>
            <person name="McCartney M.A."/>
            <person name="Auch B."/>
            <person name="Kono T."/>
            <person name="Mallez S."/>
            <person name="Becker A."/>
            <person name="Gohl D.M."/>
            <person name="Silverstein K.A.T."/>
            <person name="Koren S."/>
            <person name="Bechman K.B."/>
            <person name="Herman A."/>
            <person name="Abrahante J.E."/>
            <person name="Garbe J."/>
        </authorList>
    </citation>
    <scope>NUCLEOTIDE SEQUENCE</scope>
    <source>
        <strain evidence="1">Duluth1</strain>
        <tissue evidence="1">Whole animal</tissue>
    </source>
</reference>
<evidence type="ECO:0000313" key="2">
    <source>
        <dbReference type="Proteomes" id="UP000828390"/>
    </source>
</evidence>
<organism evidence="1 2">
    <name type="scientific">Dreissena polymorpha</name>
    <name type="common">Zebra mussel</name>
    <name type="synonym">Mytilus polymorpha</name>
    <dbReference type="NCBI Taxonomy" id="45954"/>
    <lineage>
        <taxon>Eukaryota</taxon>
        <taxon>Metazoa</taxon>
        <taxon>Spiralia</taxon>
        <taxon>Lophotrochozoa</taxon>
        <taxon>Mollusca</taxon>
        <taxon>Bivalvia</taxon>
        <taxon>Autobranchia</taxon>
        <taxon>Heteroconchia</taxon>
        <taxon>Euheterodonta</taxon>
        <taxon>Imparidentia</taxon>
        <taxon>Neoheterodontei</taxon>
        <taxon>Myida</taxon>
        <taxon>Dreissenoidea</taxon>
        <taxon>Dreissenidae</taxon>
        <taxon>Dreissena</taxon>
    </lineage>
</organism>
<proteinExistence type="predicted"/>
<name>A0A9D4N6D9_DREPO</name>
<dbReference type="Proteomes" id="UP000828390">
    <property type="component" value="Unassembled WGS sequence"/>
</dbReference>
<keyword evidence="2" id="KW-1185">Reference proteome</keyword>
<dbReference type="EMBL" id="JAIWYP010000001">
    <property type="protein sequence ID" value="KAH3888099.1"/>
    <property type="molecule type" value="Genomic_DNA"/>
</dbReference>
<sequence length="195" mass="23015">MVFSPILCHIRPVFLQINLQIHASMPRATLSPINHSLLRWEYIRKGLKEHKCAPSELASGYTRRGQIECNGPENMVKDERRFYWEIACPYDVYWLGSFNHPKHNQCYVLNPCWLQIRAVKCKNMMLIKTLESISRVEPILCVIRDDYEDPPSFPHCQWGSRFDTHIELRMPQCCECWSCWDMKVTMPGWKAPGER</sequence>
<evidence type="ECO:0000313" key="1">
    <source>
        <dbReference type="EMBL" id="KAH3888099.1"/>
    </source>
</evidence>
<reference evidence="1" key="1">
    <citation type="journal article" date="2019" name="bioRxiv">
        <title>The Genome of the Zebra Mussel, Dreissena polymorpha: A Resource for Invasive Species Research.</title>
        <authorList>
            <person name="McCartney M.A."/>
            <person name="Auch B."/>
            <person name="Kono T."/>
            <person name="Mallez S."/>
            <person name="Zhang Y."/>
            <person name="Obille A."/>
            <person name="Becker A."/>
            <person name="Abrahante J.E."/>
            <person name="Garbe J."/>
            <person name="Badalamenti J.P."/>
            <person name="Herman A."/>
            <person name="Mangelson H."/>
            <person name="Liachko I."/>
            <person name="Sullivan S."/>
            <person name="Sone E.D."/>
            <person name="Koren S."/>
            <person name="Silverstein K.A.T."/>
            <person name="Beckman K.B."/>
            <person name="Gohl D.M."/>
        </authorList>
    </citation>
    <scope>NUCLEOTIDE SEQUENCE</scope>
    <source>
        <strain evidence="1">Duluth1</strain>
        <tissue evidence="1">Whole animal</tissue>
    </source>
</reference>